<evidence type="ECO:0000313" key="1">
    <source>
        <dbReference type="EMBL" id="GAA0371936.1"/>
    </source>
</evidence>
<dbReference type="EMBL" id="BAAABW010000028">
    <property type="protein sequence ID" value="GAA0371936.1"/>
    <property type="molecule type" value="Genomic_DNA"/>
</dbReference>
<dbReference type="RefSeq" id="WP_344122420.1">
    <property type="nucleotide sequence ID" value="NZ_BAAABW010000028.1"/>
</dbReference>
<evidence type="ECO:0008006" key="3">
    <source>
        <dbReference type="Google" id="ProtNLM"/>
    </source>
</evidence>
<name>A0ABP3HLW3_9ACTN</name>
<organism evidence="1 2">
    <name type="scientific">Streptomyces blastmyceticus</name>
    <dbReference type="NCBI Taxonomy" id="68180"/>
    <lineage>
        <taxon>Bacteria</taxon>
        <taxon>Bacillati</taxon>
        <taxon>Actinomycetota</taxon>
        <taxon>Actinomycetes</taxon>
        <taxon>Kitasatosporales</taxon>
        <taxon>Streptomycetaceae</taxon>
        <taxon>Streptomyces</taxon>
    </lineage>
</organism>
<dbReference type="InterPro" id="IPR001387">
    <property type="entry name" value="Cro/C1-type_HTH"/>
</dbReference>
<dbReference type="Gene3D" id="1.10.260.40">
    <property type="entry name" value="lambda repressor-like DNA-binding domains"/>
    <property type="match status" value="1"/>
</dbReference>
<dbReference type="Proteomes" id="UP001500063">
    <property type="component" value="Unassembled WGS sequence"/>
</dbReference>
<evidence type="ECO:0000313" key="2">
    <source>
        <dbReference type="Proteomes" id="UP001500063"/>
    </source>
</evidence>
<keyword evidence="2" id="KW-1185">Reference proteome</keyword>
<dbReference type="CDD" id="cd00093">
    <property type="entry name" value="HTH_XRE"/>
    <property type="match status" value="1"/>
</dbReference>
<gene>
    <name evidence="1" type="ORF">GCM10010319_57560</name>
</gene>
<reference evidence="2" key="1">
    <citation type="journal article" date="2019" name="Int. J. Syst. Evol. Microbiol.">
        <title>The Global Catalogue of Microorganisms (GCM) 10K type strain sequencing project: providing services to taxonomists for standard genome sequencing and annotation.</title>
        <authorList>
            <consortium name="The Broad Institute Genomics Platform"/>
            <consortium name="The Broad Institute Genome Sequencing Center for Infectious Disease"/>
            <person name="Wu L."/>
            <person name="Ma J."/>
        </authorList>
    </citation>
    <scope>NUCLEOTIDE SEQUENCE [LARGE SCALE GENOMIC DNA]</scope>
    <source>
        <strain evidence="2">JCM 4565</strain>
    </source>
</reference>
<accession>A0ABP3HLW3</accession>
<proteinExistence type="predicted"/>
<comment type="caution">
    <text evidence="1">The sequence shown here is derived from an EMBL/GenBank/DDBJ whole genome shotgun (WGS) entry which is preliminary data.</text>
</comment>
<sequence length="239" mass="26499">MHSDRTVSDVIAEQVRRHRTRLNLTREQLAAECARLGATELTYAAIVSIETGRRDKTGKRRRREVSVDELLVLGLALAVPPLLLALPLGTEETVPTVPAAEARDPYTVWKWFTGEETPTLAGPVDGRHYADPRPIGENGPRWPAAWGAAAYPASLYPEFERRRQAVQRARLRAEAEESKGGATAARTEYLHRLEELARHINDMGRTGLPIPALRADVIEDMKGLDMLDAPDSITPRGNE</sequence>
<protein>
    <recommendedName>
        <fullName evidence="3">HTH cro/C1-type domain-containing protein</fullName>
    </recommendedName>
</protein>
<dbReference type="InterPro" id="IPR010982">
    <property type="entry name" value="Lambda_DNA-bd_dom_sf"/>
</dbReference>